<dbReference type="AlphaFoldDB" id="A0AAV7RV98"/>
<proteinExistence type="predicted"/>
<sequence length="127" mass="14328">MGSDPRFRMWVRLLYMEPLARMCSGGMLSKEWSVRRGMQQGCPLSLLFFPLAMELLAAKLQNEMRGFGMVVEEVTHLISLYGDDMFYLQCPMKSVPLLLAHLEDSGEVAGLHDNTQVTVAPSWDLMG</sequence>
<organism evidence="1 2">
    <name type="scientific">Pleurodeles waltl</name>
    <name type="common">Iberian ribbed newt</name>
    <dbReference type="NCBI Taxonomy" id="8319"/>
    <lineage>
        <taxon>Eukaryota</taxon>
        <taxon>Metazoa</taxon>
        <taxon>Chordata</taxon>
        <taxon>Craniata</taxon>
        <taxon>Vertebrata</taxon>
        <taxon>Euteleostomi</taxon>
        <taxon>Amphibia</taxon>
        <taxon>Batrachia</taxon>
        <taxon>Caudata</taxon>
        <taxon>Salamandroidea</taxon>
        <taxon>Salamandridae</taxon>
        <taxon>Pleurodelinae</taxon>
        <taxon>Pleurodeles</taxon>
    </lineage>
</organism>
<dbReference type="Proteomes" id="UP001066276">
    <property type="component" value="Chromosome 5"/>
</dbReference>
<dbReference type="EMBL" id="JANPWB010000009">
    <property type="protein sequence ID" value="KAJ1156734.1"/>
    <property type="molecule type" value="Genomic_DNA"/>
</dbReference>
<comment type="caution">
    <text evidence="1">The sequence shown here is derived from an EMBL/GenBank/DDBJ whole genome shotgun (WGS) entry which is preliminary data.</text>
</comment>
<evidence type="ECO:0000313" key="1">
    <source>
        <dbReference type="EMBL" id="KAJ1156734.1"/>
    </source>
</evidence>
<evidence type="ECO:0000313" key="2">
    <source>
        <dbReference type="Proteomes" id="UP001066276"/>
    </source>
</evidence>
<reference evidence="1" key="1">
    <citation type="journal article" date="2022" name="bioRxiv">
        <title>Sequencing and chromosome-scale assembly of the giantPleurodeles waltlgenome.</title>
        <authorList>
            <person name="Brown T."/>
            <person name="Elewa A."/>
            <person name="Iarovenko S."/>
            <person name="Subramanian E."/>
            <person name="Araus A.J."/>
            <person name="Petzold A."/>
            <person name="Susuki M."/>
            <person name="Suzuki K.-i.T."/>
            <person name="Hayashi T."/>
            <person name="Toyoda A."/>
            <person name="Oliveira C."/>
            <person name="Osipova E."/>
            <person name="Leigh N.D."/>
            <person name="Simon A."/>
            <person name="Yun M.H."/>
        </authorList>
    </citation>
    <scope>NUCLEOTIDE SEQUENCE</scope>
    <source>
        <strain evidence="1">20211129_DDA</strain>
        <tissue evidence="1">Liver</tissue>
    </source>
</reference>
<name>A0AAV7RV98_PLEWA</name>
<gene>
    <name evidence="1" type="ORF">NDU88_009452</name>
</gene>
<evidence type="ECO:0008006" key="3">
    <source>
        <dbReference type="Google" id="ProtNLM"/>
    </source>
</evidence>
<keyword evidence="2" id="KW-1185">Reference proteome</keyword>
<protein>
    <recommendedName>
        <fullName evidence="3">Reverse transcriptase domain-containing protein</fullName>
    </recommendedName>
</protein>
<accession>A0AAV7RV98</accession>